<dbReference type="GeneID" id="136806280"/>
<accession>A0A7M5X8T2</accession>
<keyword evidence="4" id="KW-1185">Reference proteome</keyword>
<organism evidence="3 4">
    <name type="scientific">Clytia hemisphaerica</name>
    <dbReference type="NCBI Taxonomy" id="252671"/>
    <lineage>
        <taxon>Eukaryota</taxon>
        <taxon>Metazoa</taxon>
        <taxon>Cnidaria</taxon>
        <taxon>Hydrozoa</taxon>
        <taxon>Hydroidolina</taxon>
        <taxon>Leptothecata</taxon>
        <taxon>Obeliida</taxon>
        <taxon>Clytiidae</taxon>
        <taxon>Clytia</taxon>
    </lineage>
</organism>
<sequence>MRKWNGYVCGVGFCCLVAGSALLGVGLTPPTKFKVDPKCDDEVQECERYVTEYDRNNVYYCKIFGIILFTIGVILSAIDLGSCICQFYKGNFGEDLDDRSWHDRAERLEEPRIGGPEADRFLEISNRRREAARNHRTMHTNDSEEEEERRPIYSRGQEPDLNWRHSNRQPSLAERSNMRSEAARNNYPRPSSTSPRTSQTTRPNAPAFSYPSAPPSRPSTSPSAPVSPPVTSSTRGANNRQDQPPRYNDQPPGYDQLLHPPTYWEALEQQGHFEDNDIEESMTQNNEERISPGGNNETSV</sequence>
<feature type="transmembrane region" description="Helical" evidence="2">
    <location>
        <begin position="7"/>
        <end position="27"/>
    </location>
</feature>
<name>A0A7M5X8T2_9CNID</name>
<keyword evidence="2" id="KW-1133">Transmembrane helix</keyword>
<feature type="compositionally biased region" description="Low complexity" evidence="1">
    <location>
        <begin position="184"/>
        <end position="204"/>
    </location>
</feature>
<keyword evidence="2" id="KW-0812">Transmembrane</keyword>
<evidence type="ECO:0000256" key="1">
    <source>
        <dbReference type="SAM" id="MobiDB-lite"/>
    </source>
</evidence>
<dbReference type="RefSeq" id="XP_066918940.1">
    <property type="nucleotide sequence ID" value="XM_067062839.1"/>
</dbReference>
<proteinExistence type="predicted"/>
<keyword evidence="2" id="KW-0472">Membrane</keyword>
<feature type="region of interest" description="Disordered" evidence="1">
    <location>
        <begin position="129"/>
        <end position="300"/>
    </location>
</feature>
<protein>
    <submittedName>
        <fullName evidence="3">Uncharacterized protein</fullName>
    </submittedName>
</protein>
<evidence type="ECO:0000313" key="4">
    <source>
        <dbReference type="Proteomes" id="UP000594262"/>
    </source>
</evidence>
<evidence type="ECO:0000313" key="3">
    <source>
        <dbReference type="EnsemblMetazoa" id="CLYHEMP019562.1"/>
    </source>
</evidence>
<feature type="compositionally biased region" description="Low complexity" evidence="1">
    <location>
        <begin position="218"/>
        <end position="235"/>
    </location>
</feature>
<dbReference type="Proteomes" id="UP000594262">
    <property type="component" value="Unplaced"/>
</dbReference>
<evidence type="ECO:0000256" key="2">
    <source>
        <dbReference type="SAM" id="Phobius"/>
    </source>
</evidence>
<dbReference type="EnsemblMetazoa" id="CLYHEMT019562.1">
    <property type="protein sequence ID" value="CLYHEMP019562.1"/>
    <property type="gene ID" value="CLYHEMG019562"/>
</dbReference>
<feature type="transmembrane region" description="Helical" evidence="2">
    <location>
        <begin position="57"/>
        <end position="78"/>
    </location>
</feature>
<reference evidence="3" key="1">
    <citation type="submission" date="2021-01" db="UniProtKB">
        <authorList>
            <consortium name="EnsemblMetazoa"/>
        </authorList>
    </citation>
    <scope>IDENTIFICATION</scope>
</reference>
<dbReference type="AlphaFoldDB" id="A0A7M5X8T2"/>